<keyword evidence="3" id="KW-1003">Cell membrane</keyword>
<keyword evidence="18" id="KW-0732">Signal</keyword>
<comment type="subcellular location">
    <subcellularLocation>
        <location evidence="1">Cell membrane</location>
        <topology evidence="1">Single-pass type II membrane protein</topology>
    </subcellularLocation>
</comment>
<dbReference type="RefSeq" id="XP_031867997.1">
    <property type="nucleotide sequence ID" value="XM_032015728.1"/>
</dbReference>
<keyword evidence="10 16" id="KW-0326">Glycosidase</keyword>
<dbReference type="GO" id="GO:0005576">
    <property type="term" value="C:extracellular region"/>
    <property type="evidence" value="ECO:0007669"/>
    <property type="project" value="TreeGrafter"/>
</dbReference>
<sequence length="546" mass="58664">MWASLSTASMAILVLADAATARLPRREAPVDAEAETGSPEPIIPTITVTHTNIEYWPPTTLPVTVTNTNVKFITPTALSNSTAHNSTGTLVAGKGHRGKGKGKSSATTLTPANSKAYSPVATFAPSLTSASAAKSSQPSSSSAVASPKVLANTSSIPFLRGVNLGGWFILEKWMNSDVFTGAFSEATDQFTFDAIPGAEDALEKHWSTYFTESDIQDLAATGINALRIPIGYWAFDNSNSHYIKGADVYLEKAIDWARNAGMKVWVDCHGSPGSQNGHDHSGKIGSVDWQEDANRKQSISVLETMASKYGSAEYADVVVGLELTNEPLADSTHSLSEIQEWTEEAYAAVKAASSNPNMVITIHDAFQGPEKWADVVQNLGPGSFGIDTHMYQLFSDEDNLLTQPQHITKACGWASSLATSNAITPTYTGEWSGITNVCLNPDGSTIAGHTCWESGCRCLSDPYETWSDDMIALMRRYVEAQLDVFEQSTSGYFVWSAKGPGSWSFLEGVKKGTFPNPVTARKFPGQCGGNQRRATRGSLGREPEAF</sequence>
<keyword evidence="9" id="KW-0325">Glycoprotein</keyword>
<evidence type="ECO:0000256" key="17">
    <source>
        <dbReference type="SAM" id="MobiDB-lite"/>
    </source>
</evidence>
<evidence type="ECO:0000256" key="15">
    <source>
        <dbReference type="ARBA" id="ARBA00041260"/>
    </source>
</evidence>
<evidence type="ECO:0000259" key="19">
    <source>
        <dbReference type="Pfam" id="PF00150"/>
    </source>
</evidence>
<dbReference type="PROSITE" id="PS00659">
    <property type="entry name" value="GLYCOSYL_HYDROL_F5"/>
    <property type="match status" value="1"/>
</dbReference>
<evidence type="ECO:0000256" key="5">
    <source>
        <dbReference type="ARBA" id="ARBA00022801"/>
    </source>
</evidence>
<evidence type="ECO:0000256" key="12">
    <source>
        <dbReference type="ARBA" id="ARBA00036824"/>
    </source>
</evidence>
<evidence type="ECO:0000256" key="8">
    <source>
        <dbReference type="ARBA" id="ARBA00023136"/>
    </source>
</evidence>
<feature type="domain" description="Glycoside hydrolase family 5" evidence="19">
    <location>
        <begin position="201"/>
        <end position="435"/>
    </location>
</feature>
<dbReference type="EC" id="3.2.1.58" evidence="14"/>
<name>A0A370TII1_9HELO</name>
<evidence type="ECO:0000256" key="16">
    <source>
        <dbReference type="RuleBase" id="RU361153"/>
    </source>
</evidence>
<evidence type="ECO:0000256" key="4">
    <source>
        <dbReference type="ARBA" id="ARBA00022692"/>
    </source>
</evidence>
<dbReference type="EMBL" id="NPIC01000006">
    <property type="protein sequence ID" value="RDL35174.1"/>
    <property type="molecule type" value="Genomic_DNA"/>
</dbReference>
<evidence type="ECO:0000256" key="9">
    <source>
        <dbReference type="ARBA" id="ARBA00023180"/>
    </source>
</evidence>
<dbReference type="PANTHER" id="PTHR31297">
    <property type="entry name" value="GLUCAN ENDO-1,6-BETA-GLUCOSIDASE B"/>
    <property type="match status" value="1"/>
</dbReference>
<dbReference type="GO" id="GO:0009251">
    <property type="term" value="P:glucan catabolic process"/>
    <property type="evidence" value="ECO:0007669"/>
    <property type="project" value="TreeGrafter"/>
</dbReference>
<keyword evidence="21" id="KW-1185">Reference proteome</keyword>
<dbReference type="InterPro" id="IPR018087">
    <property type="entry name" value="Glyco_hydro_5_CS"/>
</dbReference>
<evidence type="ECO:0000313" key="20">
    <source>
        <dbReference type="EMBL" id="RDL35174.1"/>
    </source>
</evidence>
<dbReference type="GO" id="GO:0009986">
    <property type="term" value="C:cell surface"/>
    <property type="evidence" value="ECO:0007669"/>
    <property type="project" value="TreeGrafter"/>
</dbReference>
<evidence type="ECO:0000256" key="7">
    <source>
        <dbReference type="ARBA" id="ARBA00022989"/>
    </source>
</evidence>
<gene>
    <name evidence="20" type="ORF">BP5553_07105</name>
</gene>
<dbReference type="InterPro" id="IPR001547">
    <property type="entry name" value="Glyco_hydro_5"/>
</dbReference>
<dbReference type="OrthoDB" id="62120at2759"/>
<feature type="region of interest" description="Disordered" evidence="17">
    <location>
        <begin position="525"/>
        <end position="546"/>
    </location>
</feature>
<evidence type="ECO:0000256" key="14">
    <source>
        <dbReference type="ARBA" id="ARBA00038929"/>
    </source>
</evidence>
<proteinExistence type="inferred from homology"/>
<dbReference type="GO" id="GO:0005886">
    <property type="term" value="C:plasma membrane"/>
    <property type="evidence" value="ECO:0007669"/>
    <property type="project" value="UniProtKB-SubCell"/>
</dbReference>
<evidence type="ECO:0000256" key="2">
    <source>
        <dbReference type="ARBA" id="ARBA00005641"/>
    </source>
</evidence>
<feature type="chain" id="PRO_5016688676" description="glucan 1,3-beta-glucosidase" evidence="18">
    <location>
        <begin position="22"/>
        <end position="546"/>
    </location>
</feature>
<dbReference type="SUPFAM" id="SSF51445">
    <property type="entry name" value="(Trans)glycosidases"/>
    <property type="match status" value="1"/>
</dbReference>
<feature type="region of interest" description="Disordered" evidence="17">
    <location>
        <begin position="83"/>
        <end position="111"/>
    </location>
</feature>
<evidence type="ECO:0000256" key="1">
    <source>
        <dbReference type="ARBA" id="ARBA00004401"/>
    </source>
</evidence>
<evidence type="ECO:0000256" key="6">
    <source>
        <dbReference type="ARBA" id="ARBA00022968"/>
    </source>
</evidence>
<dbReference type="InterPro" id="IPR050386">
    <property type="entry name" value="Glycosyl_hydrolase_5"/>
</dbReference>
<dbReference type="AlphaFoldDB" id="A0A370TII1"/>
<dbReference type="STRING" id="2656787.A0A370TII1"/>
<evidence type="ECO:0000313" key="21">
    <source>
        <dbReference type="Proteomes" id="UP000254866"/>
    </source>
</evidence>
<evidence type="ECO:0000256" key="18">
    <source>
        <dbReference type="SAM" id="SignalP"/>
    </source>
</evidence>
<accession>A0A370TII1</accession>
<dbReference type="GO" id="GO:0004338">
    <property type="term" value="F:glucan exo-1,3-beta-glucosidase activity"/>
    <property type="evidence" value="ECO:0007669"/>
    <property type="project" value="UniProtKB-EC"/>
</dbReference>
<feature type="signal peptide" evidence="18">
    <location>
        <begin position="1"/>
        <end position="21"/>
    </location>
</feature>
<dbReference type="GeneID" id="43599954"/>
<keyword evidence="4" id="KW-0812">Transmembrane</keyword>
<comment type="similarity">
    <text evidence="2 16">Belongs to the glycosyl hydrolase 5 (cellulase A) family.</text>
</comment>
<dbReference type="InterPro" id="IPR017853">
    <property type="entry name" value="GH"/>
</dbReference>
<keyword evidence="7" id="KW-1133">Transmembrane helix</keyword>
<keyword evidence="6" id="KW-0735">Signal-anchor</keyword>
<comment type="caution">
    <text evidence="20">The sequence shown here is derived from an EMBL/GenBank/DDBJ whole genome shotgun (WGS) entry which is preliminary data.</text>
</comment>
<dbReference type="GO" id="GO:0071555">
    <property type="term" value="P:cell wall organization"/>
    <property type="evidence" value="ECO:0007669"/>
    <property type="project" value="UniProtKB-KW"/>
</dbReference>
<dbReference type="Proteomes" id="UP000254866">
    <property type="component" value="Unassembled WGS sequence"/>
</dbReference>
<keyword evidence="5 16" id="KW-0378">Hydrolase</keyword>
<keyword evidence="8" id="KW-0472">Membrane</keyword>
<comment type="function">
    <text evidence="13">Glucosidase involved in the degradation of cellulosic biomass. Active on lichenan.</text>
</comment>
<keyword evidence="11" id="KW-0961">Cell wall biogenesis/degradation</keyword>
<evidence type="ECO:0000256" key="10">
    <source>
        <dbReference type="ARBA" id="ARBA00023295"/>
    </source>
</evidence>
<dbReference type="Pfam" id="PF00150">
    <property type="entry name" value="Cellulase"/>
    <property type="match status" value="1"/>
</dbReference>
<evidence type="ECO:0000256" key="11">
    <source>
        <dbReference type="ARBA" id="ARBA00023316"/>
    </source>
</evidence>
<evidence type="ECO:0000256" key="3">
    <source>
        <dbReference type="ARBA" id="ARBA00022475"/>
    </source>
</evidence>
<organism evidence="20 21">
    <name type="scientific">Venustampulla echinocandica</name>
    <dbReference type="NCBI Taxonomy" id="2656787"/>
    <lineage>
        <taxon>Eukaryota</taxon>
        <taxon>Fungi</taxon>
        <taxon>Dikarya</taxon>
        <taxon>Ascomycota</taxon>
        <taxon>Pezizomycotina</taxon>
        <taxon>Leotiomycetes</taxon>
        <taxon>Helotiales</taxon>
        <taxon>Pleuroascaceae</taxon>
        <taxon>Venustampulla</taxon>
    </lineage>
</organism>
<dbReference type="Gene3D" id="3.20.20.80">
    <property type="entry name" value="Glycosidases"/>
    <property type="match status" value="1"/>
</dbReference>
<comment type="catalytic activity">
    <reaction evidence="12">
        <text>Successive hydrolysis of beta-D-glucose units from the non-reducing ends of (1-&gt;3)-beta-D-glucans, releasing alpha-glucose.</text>
        <dbReference type="EC" id="3.2.1.58"/>
    </reaction>
</comment>
<evidence type="ECO:0000256" key="13">
    <source>
        <dbReference type="ARBA" id="ARBA00037126"/>
    </source>
</evidence>
<protein>
    <recommendedName>
        <fullName evidence="14">glucan 1,3-beta-glucosidase</fullName>
        <ecNumber evidence="14">3.2.1.58</ecNumber>
    </recommendedName>
    <alternativeName>
        <fullName evidence="15">Exo-1,3-beta-glucanase D</fullName>
    </alternativeName>
</protein>
<dbReference type="PANTHER" id="PTHR31297:SF34">
    <property type="entry name" value="GLUCAN 1,3-BETA-GLUCOSIDASE 2"/>
    <property type="match status" value="1"/>
</dbReference>
<reference evidence="20 21" key="1">
    <citation type="journal article" date="2018" name="IMA Fungus">
        <title>IMA Genome-F 9: Draft genome sequence of Annulohypoxylon stygium, Aspergillus mulundensis, Berkeleyomyces basicola (syn. Thielaviopsis basicola), Ceratocystis smalleyi, two Cercospora beticola strains, Coleophoma cylindrospora, Fusarium fracticaudum, Phialophora cf. hyalina, and Morchella septimelata.</title>
        <authorList>
            <person name="Wingfield B.D."/>
            <person name="Bills G.F."/>
            <person name="Dong Y."/>
            <person name="Huang W."/>
            <person name="Nel W.J."/>
            <person name="Swalarsk-Parry B.S."/>
            <person name="Vaghefi N."/>
            <person name="Wilken P.M."/>
            <person name="An Z."/>
            <person name="de Beer Z.W."/>
            <person name="De Vos L."/>
            <person name="Chen L."/>
            <person name="Duong T.A."/>
            <person name="Gao Y."/>
            <person name="Hammerbacher A."/>
            <person name="Kikkert J.R."/>
            <person name="Li Y."/>
            <person name="Li H."/>
            <person name="Li K."/>
            <person name="Li Q."/>
            <person name="Liu X."/>
            <person name="Ma X."/>
            <person name="Naidoo K."/>
            <person name="Pethybridge S.J."/>
            <person name="Sun J."/>
            <person name="Steenkamp E.T."/>
            <person name="van der Nest M.A."/>
            <person name="van Wyk S."/>
            <person name="Wingfield M.J."/>
            <person name="Xiong C."/>
            <person name="Yue Q."/>
            <person name="Zhang X."/>
        </authorList>
    </citation>
    <scope>NUCLEOTIDE SEQUENCE [LARGE SCALE GENOMIC DNA]</scope>
    <source>
        <strain evidence="20 21">BP 5553</strain>
    </source>
</reference>